<reference evidence="3" key="1">
    <citation type="journal article" date="2012" name="Science">
        <title>The Paleozoic origin of enzymatic lignin decomposition reconstructed from 31 fungal genomes.</title>
        <authorList>
            <person name="Floudas D."/>
            <person name="Binder M."/>
            <person name="Riley R."/>
            <person name="Barry K."/>
            <person name="Blanchette R.A."/>
            <person name="Henrissat B."/>
            <person name="Martinez A.T."/>
            <person name="Otillar R."/>
            <person name="Spatafora J.W."/>
            <person name="Yadav J.S."/>
            <person name="Aerts A."/>
            <person name="Benoit I."/>
            <person name="Boyd A."/>
            <person name="Carlson A."/>
            <person name="Copeland A."/>
            <person name="Coutinho P.M."/>
            <person name="de Vries R.P."/>
            <person name="Ferreira P."/>
            <person name="Findley K."/>
            <person name="Foster B."/>
            <person name="Gaskell J."/>
            <person name="Glotzer D."/>
            <person name="Gorecki P."/>
            <person name="Heitman J."/>
            <person name="Hesse C."/>
            <person name="Hori C."/>
            <person name="Igarashi K."/>
            <person name="Jurgens J.A."/>
            <person name="Kallen N."/>
            <person name="Kersten P."/>
            <person name="Kohler A."/>
            <person name="Kuees U."/>
            <person name="Kumar T.K.A."/>
            <person name="Kuo A."/>
            <person name="LaButti K."/>
            <person name="Larrondo L.F."/>
            <person name="Lindquist E."/>
            <person name="Ling A."/>
            <person name="Lombard V."/>
            <person name="Lucas S."/>
            <person name="Lundell T."/>
            <person name="Martin R."/>
            <person name="McLaughlin D.J."/>
            <person name="Morgenstern I."/>
            <person name="Morin E."/>
            <person name="Murat C."/>
            <person name="Nagy L.G."/>
            <person name="Nolan M."/>
            <person name="Ohm R.A."/>
            <person name="Patyshakuliyeva A."/>
            <person name="Rokas A."/>
            <person name="Ruiz-Duenas F.J."/>
            <person name="Sabat G."/>
            <person name="Salamov A."/>
            <person name="Samejima M."/>
            <person name="Schmutz J."/>
            <person name="Slot J.C."/>
            <person name="St John F."/>
            <person name="Stenlid J."/>
            <person name="Sun H."/>
            <person name="Sun S."/>
            <person name="Syed K."/>
            <person name="Tsang A."/>
            <person name="Wiebenga A."/>
            <person name="Young D."/>
            <person name="Pisabarro A."/>
            <person name="Eastwood D.C."/>
            <person name="Martin F."/>
            <person name="Cullen D."/>
            <person name="Grigoriev I.V."/>
            <person name="Hibbett D.S."/>
        </authorList>
    </citation>
    <scope>NUCLEOTIDE SEQUENCE [LARGE SCALE GENOMIC DNA]</scope>
    <source>
        <strain evidence="3">MF3/22</strain>
    </source>
</reference>
<gene>
    <name evidence="2" type="ORF">FOMMEDRAFT_163868</name>
</gene>
<keyword evidence="3" id="KW-1185">Reference proteome</keyword>
<proteinExistence type="predicted"/>
<dbReference type="EMBL" id="JH719019">
    <property type="protein sequence ID" value="EJC97337.1"/>
    <property type="molecule type" value="Genomic_DNA"/>
</dbReference>
<evidence type="ECO:0000313" key="2">
    <source>
        <dbReference type="EMBL" id="EJC97337.1"/>
    </source>
</evidence>
<organism evidence="2 3">
    <name type="scientific">Fomitiporia mediterranea (strain MF3/22)</name>
    <name type="common">Grapevine white-rot fungus</name>
    <dbReference type="NCBI Taxonomy" id="694068"/>
    <lineage>
        <taxon>Eukaryota</taxon>
        <taxon>Fungi</taxon>
        <taxon>Dikarya</taxon>
        <taxon>Basidiomycota</taxon>
        <taxon>Agaricomycotina</taxon>
        <taxon>Agaricomycetes</taxon>
        <taxon>Hymenochaetales</taxon>
        <taxon>Hymenochaetaceae</taxon>
        <taxon>Fomitiporia</taxon>
    </lineage>
</organism>
<name>R7SGB9_FOMME</name>
<dbReference type="Proteomes" id="UP000053630">
    <property type="component" value="Unassembled WGS sequence"/>
</dbReference>
<evidence type="ECO:0000256" key="1">
    <source>
        <dbReference type="SAM" id="MobiDB-lite"/>
    </source>
</evidence>
<sequence length="121" mass="13271">MDGTWEFECTRCGPIEGDVKHGMIGGEGECAWGRRGDCTLGVVSGKTYVNYWKTLFGIGQQCGMHECKCKKEDKGEKADNEGETAQEYKGSRGRQEVGMRGKSNYCAGYYEGSGLAAYALR</sequence>
<protein>
    <submittedName>
        <fullName evidence="2">Uncharacterized protein</fullName>
    </submittedName>
</protein>
<dbReference type="KEGG" id="fme:FOMMEDRAFT_163868"/>
<feature type="compositionally biased region" description="Basic and acidic residues" evidence="1">
    <location>
        <begin position="89"/>
        <end position="98"/>
    </location>
</feature>
<evidence type="ECO:0000313" key="3">
    <source>
        <dbReference type="Proteomes" id="UP000053630"/>
    </source>
</evidence>
<feature type="region of interest" description="Disordered" evidence="1">
    <location>
        <begin position="72"/>
        <end position="98"/>
    </location>
</feature>
<accession>R7SGB9</accession>
<dbReference type="GeneID" id="18676069"/>
<dbReference type="RefSeq" id="XP_007272400.1">
    <property type="nucleotide sequence ID" value="XM_007272338.1"/>
</dbReference>
<dbReference type="AlphaFoldDB" id="R7SGB9"/>